<gene>
    <name evidence="2" type="ORF">WN48_07550</name>
</gene>
<dbReference type="Proteomes" id="UP000250275">
    <property type="component" value="Unassembled WGS sequence"/>
</dbReference>
<reference evidence="2 3" key="1">
    <citation type="submission" date="2015-07" db="EMBL/GenBank/DDBJ databases">
        <title>The genome of Eufriesea mexicana.</title>
        <authorList>
            <person name="Pan H."/>
            <person name="Kapheim K."/>
        </authorList>
    </citation>
    <scope>NUCLEOTIDE SEQUENCE [LARGE SCALE GENOMIC DNA]</scope>
    <source>
        <strain evidence="2">0111107269</strain>
        <tissue evidence="2">Whole body</tissue>
    </source>
</reference>
<dbReference type="EMBL" id="KQ759820">
    <property type="protein sequence ID" value="OAD62734.1"/>
    <property type="molecule type" value="Genomic_DNA"/>
</dbReference>
<organism evidence="2 3">
    <name type="scientific">Eufriesea mexicana</name>
    <dbReference type="NCBI Taxonomy" id="516756"/>
    <lineage>
        <taxon>Eukaryota</taxon>
        <taxon>Metazoa</taxon>
        <taxon>Ecdysozoa</taxon>
        <taxon>Arthropoda</taxon>
        <taxon>Hexapoda</taxon>
        <taxon>Insecta</taxon>
        <taxon>Pterygota</taxon>
        <taxon>Neoptera</taxon>
        <taxon>Endopterygota</taxon>
        <taxon>Hymenoptera</taxon>
        <taxon>Apocrita</taxon>
        <taxon>Aculeata</taxon>
        <taxon>Apoidea</taxon>
        <taxon>Anthophila</taxon>
        <taxon>Apidae</taxon>
        <taxon>Eufriesea</taxon>
    </lineage>
</organism>
<dbReference type="AlphaFoldDB" id="A0A310SYB1"/>
<evidence type="ECO:0000313" key="2">
    <source>
        <dbReference type="EMBL" id="OAD62734.1"/>
    </source>
</evidence>
<protein>
    <submittedName>
        <fullName evidence="2">Uncharacterized protein</fullName>
    </submittedName>
</protein>
<feature type="region of interest" description="Disordered" evidence="1">
    <location>
        <begin position="118"/>
        <end position="138"/>
    </location>
</feature>
<evidence type="ECO:0000256" key="1">
    <source>
        <dbReference type="SAM" id="MobiDB-lite"/>
    </source>
</evidence>
<sequence>MEGRQDQVQPITLDPAGSVVGPFERLQFSPLLYRWQPKTVGHRVARKFVRRGNKPDREVYRVLAVLQGRQRREFATVTQTLDRLSMNRVASKVFTLHREDGTKKAEKWVDEWKIKGSRTTAGEEGGGGGKFLGTPETI</sequence>
<name>A0A310SYB1_9HYME</name>
<evidence type="ECO:0000313" key="3">
    <source>
        <dbReference type="Proteomes" id="UP000250275"/>
    </source>
</evidence>
<keyword evidence="3" id="KW-1185">Reference proteome</keyword>
<proteinExistence type="predicted"/>
<accession>A0A310SYB1</accession>